<organism evidence="2 3">
    <name type="scientific">Meloidogyne enterolobii</name>
    <name type="common">Root-knot nematode worm</name>
    <name type="synonym">Meloidogyne mayaguensis</name>
    <dbReference type="NCBI Taxonomy" id="390850"/>
    <lineage>
        <taxon>Eukaryota</taxon>
        <taxon>Metazoa</taxon>
        <taxon>Ecdysozoa</taxon>
        <taxon>Nematoda</taxon>
        <taxon>Chromadorea</taxon>
        <taxon>Rhabditida</taxon>
        <taxon>Tylenchina</taxon>
        <taxon>Tylenchomorpha</taxon>
        <taxon>Tylenchoidea</taxon>
        <taxon>Meloidogynidae</taxon>
        <taxon>Meloidogyninae</taxon>
        <taxon>Meloidogyne</taxon>
    </lineage>
</organism>
<gene>
    <name evidence="2" type="ORF">MENT_LOCUS48721</name>
</gene>
<feature type="signal peptide" evidence="1">
    <location>
        <begin position="1"/>
        <end position="24"/>
    </location>
</feature>
<protein>
    <submittedName>
        <fullName evidence="2">Uncharacterized protein</fullName>
    </submittedName>
</protein>
<evidence type="ECO:0000256" key="1">
    <source>
        <dbReference type="SAM" id="SignalP"/>
    </source>
</evidence>
<sequence length="168" mass="19572">MLNLFLIFLQFLFVFCMEPGGSSSQQKDNSLQPPRPFPFEVFDQMLLEKAKDVAKSQKSDIEEFSKNLEIYMRHFDYINSFKKAENDLFGKLKVQQNQFNQLMSTPKTDEIRNQLDIKIQLNIQNQAEIINAIKYYHNILANEFNFSDKDLESLRKPPLPAKGKTGGK</sequence>
<proteinExistence type="predicted"/>
<evidence type="ECO:0000313" key="2">
    <source>
        <dbReference type="EMBL" id="CAD2195617.1"/>
    </source>
</evidence>
<feature type="chain" id="PRO_5028151343" evidence="1">
    <location>
        <begin position="25"/>
        <end position="168"/>
    </location>
</feature>
<dbReference type="EMBL" id="CAJEWN010001231">
    <property type="protein sequence ID" value="CAD2195617.1"/>
    <property type="molecule type" value="Genomic_DNA"/>
</dbReference>
<name>A0A6V7X9F5_MELEN</name>
<reference evidence="2 3" key="1">
    <citation type="submission" date="2020-08" db="EMBL/GenBank/DDBJ databases">
        <authorList>
            <person name="Koutsovoulos G."/>
            <person name="Danchin GJ E."/>
        </authorList>
    </citation>
    <scope>NUCLEOTIDE SEQUENCE [LARGE SCALE GENOMIC DNA]</scope>
</reference>
<comment type="caution">
    <text evidence="2">The sequence shown here is derived from an EMBL/GenBank/DDBJ whole genome shotgun (WGS) entry which is preliminary data.</text>
</comment>
<accession>A0A6V7X9F5</accession>
<dbReference type="Proteomes" id="UP000580250">
    <property type="component" value="Unassembled WGS sequence"/>
</dbReference>
<keyword evidence="1" id="KW-0732">Signal</keyword>
<evidence type="ECO:0000313" key="3">
    <source>
        <dbReference type="Proteomes" id="UP000580250"/>
    </source>
</evidence>
<dbReference type="AlphaFoldDB" id="A0A6V7X9F5"/>